<proteinExistence type="predicted"/>
<dbReference type="EMBL" id="JARTFS010000018">
    <property type="protein sequence ID" value="MED4403723.1"/>
    <property type="molecule type" value="Genomic_DNA"/>
</dbReference>
<evidence type="ECO:0000313" key="2">
    <source>
        <dbReference type="Proteomes" id="UP001342826"/>
    </source>
</evidence>
<accession>A0ABU6P3W4</accession>
<reference evidence="1 2" key="1">
    <citation type="submission" date="2023-03" db="EMBL/GenBank/DDBJ databases">
        <title>Bacillus Genome Sequencing.</title>
        <authorList>
            <person name="Dunlap C."/>
        </authorList>
    </citation>
    <scope>NUCLEOTIDE SEQUENCE [LARGE SCALE GENOMIC DNA]</scope>
    <source>
        <strain evidence="1 2">NRS-1717</strain>
    </source>
</reference>
<protein>
    <submittedName>
        <fullName evidence="1">Uncharacterized protein</fullName>
    </submittedName>
</protein>
<dbReference type="Proteomes" id="UP001342826">
    <property type="component" value="Unassembled WGS sequence"/>
</dbReference>
<evidence type="ECO:0000313" key="1">
    <source>
        <dbReference type="EMBL" id="MED4403723.1"/>
    </source>
</evidence>
<dbReference type="RefSeq" id="WP_328015841.1">
    <property type="nucleotide sequence ID" value="NZ_JARTFS010000018.1"/>
</dbReference>
<keyword evidence="2" id="KW-1185">Reference proteome</keyword>
<comment type="caution">
    <text evidence="1">The sequence shown here is derived from an EMBL/GenBank/DDBJ whole genome shotgun (WGS) entry which is preliminary data.</text>
</comment>
<organism evidence="1 2">
    <name type="scientific">Metabacillus fastidiosus</name>
    <dbReference type="NCBI Taxonomy" id="1458"/>
    <lineage>
        <taxon>Bacteria</taxon>
        <taxon>Bacillati</taxon>
        <taxon>Bacillota</taxon>
        <taxon>Bacilli</taxon>
        <taxon>Bacillales</taxon>
        <taxon>Bacillaceae</taxon>
        <taxon>Metabacillus</taxon>
    </lineage>
</organism>
<gene>
    <name evidence="1" type="ORF">P9271_20645</name>
</gene>
<sequence>MARDIINHIETKYINAQGQEIEITYVEITYHTPNDDYNHSITLPIEKANDFANTNGIRNPYVSAAYDKEEAIELSL</sequence>
<name>A0ABU6P3W4_9BACI</name>